<dbReference type="Pfam" id="PF12502">
    <property type="entry name" value="DUF3710"/>
    <property type="match status" value="1"/>
</dbReference>
<gene>
    <name evidence="2" type="ORF">ACIBG2_04305</name>
</gene>
<dbReference type="RefSeq" id="WP_397078791.1">
    <property type="nucleotide sequence ID" value="NZ_JBITGY010000001.1"/>
</dbReference>
<feature type="compositionally biased region" description="Basic and acidic residues" evidence="1">
    <location>
        <begin position="174"/>
        <end position="185"/>
    </location>
</feature>
<evidence type="ECO:0000256" key="1">
    <source>
        <dbReference type="SAM" id="MobiDB-lite"/>
    </source>
</evidence>
<feature type="region of interest" description="Disordered" evidence="1">
    <location>
        <begin position="1"/>
        <end position="38"/>
    </location>
</feature>
<feature type="region of interest" description="Disordered" evidence="1">
    <location>
        <begin position="98"/>
        <end position="118"/>
    </location>
</feature>
<dbReference type="InterPro" id="IPR022183">
    <property type="entry name" value="DUF3710"/>
</dbReference>
<dbReference type="EMBL" id="JBITGY010000001">
    <property type="protein sequence ID" value="MFI6496582.1"/>
    <property type="molecule type" value="Genomic_DNA"/>
</dbReference>
<keyword evidence="3" id="KW-1185">Reference proteome</keyword>
<proteinExistence type="predicted"/>
<comment type="caution">
    <text evidence="2">The sequence shown here is derived from an EMBL/GenBank/DDBJ whole genome shotgun (WGS) entry which is preliminary data.</text>
</comment>
<sequence length="211" mass="23350">MFRRKRREQAEQVVEAAAEPSRESGPWDADEGHPETDRIDLGGLRVPHHPAFDIRLAALGDQHVSVIALYEESTLQVQALAAPKSAGLWEEFRTKIRSSSSGLSEQDGPLGVELSGEVESEDERRQIRYLGVDGPRWLLLAIISGRSAVDEKVGAEFVEFVKDVVVVRGTDPMAREEPIPLRRPSEATPQQEPGAPSLDPFKRGPEISEIR</sequence>
<accession>A0ABW7YL04</accession>
<protein>
    <submittedName>
        <fullName evidence="2">DUF3710 domain-containing protein</fullName>
    </submittedName>
</protein>
<evidence type="ECO:0000313" key="2">
    <source>
        <dbReference type="EMBL" id="MFI6496582.1"/>
    </source>
</evidence>
<feature type="region of interest" description="Disordered" evidence="1">
    <location>
        <begin position="174"/>
        <end position="211"/>
    </location>
</feature>
<name>A0ABW7YL04_9ACTN</name>
<evidence type="ECO:0000313" key="3">
    <source>
        <dbReference type="Proteomes" id="UP001612741"/>
    </source>
</evidence>
<feature type="compositionally biased region" description="Basic and acidic residues" evidence="1">
    <location>
        <begin position="200"/>
        <end position="211"/>
    </location>
</feature>
<organism evidence="2 3">
    <name type="scientific">Nonomuraea typhae</name>
    <dbReference type="NCBI Taxonomy" id="2603600"/>
    <lineage>
        <taxon>Bacteria</taxon>
        <taxon>Bacillati</taxon>
        <taxon>Actinomycetota</taxon>
        <taxon>Actinomycetes</taxon>
        <taxon>Streptosporangiales</taxon>
        <taxon>Streptosporangiaceae</taxon>
        <taxon>Nonomuraea</taxon>
    </lineage>
</organism>
<dbReference type="Proteomes" id="UP001612741">
    <property type="component" value="Unassembled WGS sequence"/>
</dbReference>
<reference evidence="2 3" key="1">
    <citation type="submission" date="2024-10" db="EMBL/GenBank/DDBJ databases">
        <title>The Natural Products Discovery Center: Release of the First 8490 Sequenced Strains for Exploring Actinobacteria Biosynthetic Diversity.</title>
        <authorList>
            <person name="Kalkreuter E."/>
            <person name="Kautsar S.A."/>
            <person name="Yang D."/>
            <person name="Bader C.D."/>
            <person name="Teijaro C.N."/>
            <person name="Fluegel L."/>
            <person name="Davis C.M."/>
            <person name="Simpson J.R."/>
            <person name="Lauterbach L."/>
            <person name="Steele A.D."/>
            <person name="Gui C."/>
            <person name="Meng S."/>
            <person name="Li G."/>
            <person name="Viehrig K."/>
            <person name="Ye F."/>
            <person name="Su P."/>
            <person name="Kiefer A.F."/>
            <person name="Nichols A."/>
            <person name="Cepeda A.J."/>
            <person name="Yan W."/>
            <person name="Fan B."/>
            <person name="Jiang Y."/>
            <person name="Adhikari A."/>
            <person name="Zheng C.-J."/>
            <person name="Schuster L."/>
            <person name="Cowan T.M."/>
            <person name="Smanski M.J."/>
            <person name="Chevrette M.G."/>
            <person name="De Carvalho L.P.S."/>
            <person name="Shen B."/>
        </authorList>
    </citation>
    <scope>NUCLEOTIDE SEQUENCE [LARGE SCALE GENOMIC DNA]</scope>
    <source>
        <strain evidence="2 3">NPDC050545</strain>
    </source>
</reference>